<dbReference type="InterPro" id="IPR029063">
    <property type="entry name" value="SAM-dependent_MTases_sf"/>
</dbReference>
<dbReference type="PANTHER" id="PTHR44307">
    <property type="entry name" value="PHOSPHOETHANOLAMINE METHYLTRANSFERASE"/>
    <property type="match status" value="1"/>
</dbReference>
<organism evidence="6">
    <name type="scientific">Candidatus Kentrum sp. FW</name>
    <dbReference type="NCBI Taxonomy" id="2126338"/>
    <lineage>
        <taxon>Bacteria</taxon>
        <taxon>Pseudomonadati</taxon>
        <taxon>Pseudomonadota</taxon>
        <taxon>Gammaproteobacteria</taxon>
        <taxon>Candidatus Kentrum</taxon>
    </lineage>
</organism>
<dbReference type="CDD" id="cd02440">
    <property type="entry name" value="AdoMet_MTases"/>
    <property type="match status" value="1"/>
</dbReference>
<dbReference type="GO" id="GO:0008757">
    <property type="term" value="F:S-adenosylmethionine-dependent methyltransferase activity"/>
    <property type="evidence" value="ECO:0007669"/>
    <property type="project" value="InterPro"/>
</dbReference>
<comment type="pathway">
    <text evidence="4">Phospholipid metabolism.</text>
</comment>
<sequence length="249" mass="28099">MSEFILLVNLHKDGERQGPGGKAQTRLAMGISGLLNKPRTLKIADIGCGTGASTLILAEDLDANITAVDLFPEFLSILRKRAEDADLANKIQTLSCSMDDLPFEENNLDAIWSEGAIYNIGFKKGVSYFKRFLKRGGVLAVSELTWLTSERPDDVTVYWEKEYPEVGTASEKIGILEEQGFVLLGYFPLPVNCWLENYYIPLQKRFPDFLAEHDGNNAQFIVDAETSEMDLYRKYSNYYSYGFYIAQKL</sequence>
<proteinExistence type="predicted"/>
<dbReference type="Pfam" id="PF08241">
    <property type="entry name" value="Methyltransf_11"/>
    <property type="match status" value="1"/>
</dbReference>
<keyword evidence="3 6" id="KW-0808">Transferase</keyword>
<dbReference type="SUPFAM" id="SSF53335">
    <property type="entry name" value="S-adenosyl-L-methionine-dependent methyltransferases"/>
    <property type="match status" value="1"/>
</dbReference>
<evidence type="ECO:0000259" key="5">
    <source>
        <dbReference type="Pfam" id="PF08241"/>
    </source>
</evidence>
<reference evidence="6" key="1">
    <citation type="submission" date="2019-02" db="EMBL/GenBank/DDBJ databases">
        <authorList>
            <person name="Gruber-Vodicka R. H."/>
            <person name="Seah K. B. B."/>
        </authorList>
    </citation>
    <scope>NUCLEOTIDE SEQUENCE</scope>
    <source>
        <strain evidence="6">BECK_BZ15</strain>
    </source>
</reference>
<protein>
    <submittedName>
        <fullName evidence="6">Methyltransferase domain-containing protein</fullName>
    </submittedName>
</protein>
<evidence type="ECO:0000313" key="6">
    <source>
        <dbReference type="EMBL" id="VFJ63256.1"/>
    </source>
</evidence>
<dbReference type="Gene3D" id="3.40.50.150">
    <property type="entry name" value="Vaccinia Virus protein VP39"/>
    <property type="match status" value="1"/>
</dbReference>
<evidence type="ECO:0000256" key="4">
    <source>
        <dbReference type="ARBA" id="ARBA00025707"/>
    </source>
</evidence>
<dbReference type="EMBL" id="CAADEW010000144">
    <property type="protein sequence ID" value="VFJ63256.1"/>
    <property type="molecule type" value="Genomic_DNA"/>
</dbReference>
<dbReference type="AlphaFoldDB" id="A0A450T986"/>
<gene>
    <name evidence="6" type="ORF">BECKFW1821A_GA0114235_11445</name>
</gene>
<evidence type="ECO:0000256" key="1">
    <source>
        <dbReference type="ARBA" id="ARBA00005189"/>
    </source>
</evidence>
<name>A0A450T986_9GAMM</name>
<feature type="domain" description="Methyltransferase type 11" evidence="5">
    <location>
        <begin position="45"/>
        <end position="140"/>
    </location>
</feature>
<dbReference type="GO" id="GO:0032259">
    <property type="term" value="P:methylation"/>
    <property type="evidence" value="ECO:0007669"/>
    <property type="project" value="UniProtKB-KW"/>
</dbReference>
<dbReference type="PANTHER" id="PTHR44307:SF2">
    <property type="entry name" value="PHOSPHOETHANOLAMINE METHYLTRANSFERASE ISOFORM X1"/>
    <property type="match status" value="1"/>
</dbReference>
<comment type="pathway">
    <text evidence="1">Lipid metabolism.</text>
</comment>
<dbReference type="InterPro" id="IPR013216">
    <property type="entry name" value="Methyltransf_11"/>
</dbReference>
<evidence type="ECO:0000256" key="3">
    <source>
        <dbReference type="ARBA" id="ARBA00022679"/>
    </source>
</evidence>
<accession>A0A450T986</accession>
<evidence type="ECO:0000256" key="2">
    <source>
        <dbReference type="ARBA" id="ARBA00022603"/>
    </source>
</evidence>
<keyword evidence="2 6" id="KW-0489">Methyltransferase</keyword>